<proteinExistence type="inferred from homology"/>
<reference evidence="6 7" key="1">
    <citation type="submission" date="2020-07" db="EMBL/GenBank/DDBJ databases">
        <title>Telomere length de novo assembly of all 7 chromosomes of the fungus, Metarhizium brunneum, using a novel assembly pipeline.</title>
        <authorList>
            <person name="Saud z."/>
            <person name="Kortsinoglou A."/>
            <person name="Kouvelis V.N."/>
            <person name="Butt T.M."/>
        </authorList>
    </citation>
    <scope>NUCLEOTIDE SEQUENCE [LARGE SCALE GENOMIC DNA]</scope>
    <source>
        <strain evidence="6 7">4556</strain>
    </source>
</reference>
<dbReference type="InterPro" id="IPR016166">
    <property type="entry name" value="FAD-bd_PCMH"/>
</dbReference>
<evidence type="ECO:0000313" key="7">
    <source>
        <dbReference type="Proteomes" id="UP000510686"/>
    </source>
</evidence>
<dbReference type="GO" id="GO:0004497">
    <property type="term" value="F:monooxygenase activity"/>
    <property type="evidence" value="ECO:0007669"/>
    <property type="project" value="UniProtKB-KW"/>
</dbReference>
<dbReference type="InterPro" id="IPR016169">
    <property type="entry name" value="FAD-bd_PCMH_sub2"/>
</dbReference>
<dbReference type="PROSITE" id="PS51387">
    <property type="entry name" value="FAD_PCMH"/>
    <property type="match status" value="1"/>
</dbReference>
<evidence type="ECO:0000259" key="5">
    <source>
        <dbReference type="PROSITE" id="PS51387"/>
    </source>
</evidence>
<keyword evidence="4" id="KW-0560">Oxidoreductase</keyword>
<evidence type="ECO:0000256" key="4">
    <source>
        <dbReference type="ARBA" id="ARBA00023002"/>
    </source>
</evidence>
<dbReference type="PANTHER" id="PTHR42973:SF22">
    <property type="entry name" value="FAD-BINDING PCMH-TYPE DOMAIN-CONTAINING PROTEIN-RELATED"/>
    <property type="match status" value="1"/>
</dbReference>
<dbReference type="AlphaFoldDB" id="A0A7D5V2V8"/>
<dbReference type="InterPro" id="IPR006094">
    <property type="entry name" value="Oxid_FAD_bind_N"/>
</dbReference>
<dbReference type="GeneID" id="26245750"/>
<dbReference type="Gene3D" id="3.30.465.10">
    <property type="match status" value="3"/>
</dbReference>
<evidence type="ECO:0000256" key="1">
    <source>
        <dbReference type="ARBA" id="ARBA00005466"/>
    </source>
</evidence>
<dbReference type="RefSeq" id="XP_065987650.1">
    <property type="nucleotide sequence ID" value="XM_066131665.1"/>
</dbReference>
<dbReference type="Gene3D" id="3.40.462.20">
    <property type="match status" value="1"/>
</dbReference>
<dbReference type="EMBL" id="CP058937">
    <property type="protein sequence ID" value="QLI73335.1"/>
    <property type="molecule type" value="Genomic_DNA"/>
</dbReference>
<keyword evidence="2" id="KW-0285">Flavoprotein</keyword>
<keyword evidence="7" id="KW-1185">Reference proteome</keyword>
<name>A0A7D5V2V8_9HYPO</name>
<gene>
    <name evidence="6" type="primary">CTB5_1</name>
    <name evidence="6" type="ORF">G6M90_00g105110</name>
</gene>
<dbReference type="OrthoDB" id="5126127at2759"/>
<evidence type="ECO:0000256" key="3">
    <source>
        <dbReference type="ARBA" id="ARBA00022827"/>
    </source>
</evidence>
<evidence type="ECO:0000313" key="6">
    <source>
        <dbReference type="EMBL" id="QLI73335.1"/>
    </source>
</evidence>
<dbReference type="InterPro" id="IPR050416">
    <property type="entry name" value="FAD-linked_Oxidoreductase"/>
</dbReference>
<comment type="similarity">
    <text evidence="1">Belongs to the oxygen-dependent FAD-linked oxidoreductase family.</text>
</comment>
<feature type="domain" description="FAD-binding PCMH-type" evidence="5">
    <location>
        <begin position="38"/>
        <end position="226"/>
    </location>
</feature>
<accession>A0A7D5V2V8</accession>
<organism evidence="6 7">
    <name type="scientific">Metarhizium brunneum</name>
    <dbReference type="NCBI Taxonomy" id="500148"/>
    <lineage>
        <taxon>Eukaryota</taxon>
        <taxon>Fungi</taxon>
        <taxon>Dikarya</taxon>
        <taxon>Ascomycota</taxon>
        <taxon>Pezizomycotina</taxon>
        <taxon>Sordariomycetes</taxon>
        <taxon>Hypocreomycetidae</taxon>
        <taxon>Hypocreales</taxon>
        <taxon>Clavicipitaceae</taxon>
        <taxon>Metarhizium</taxon>
    </lineage>
</organism>
<protein>
    <submittedName>
        <fullName evidence="6">FAD-dependent monooxygenase CTB5</fullName>
    </submittedName>
</protein>
<dbReference type="InterPro" id="IPR036318">
    <property type="entry name" value="FAD-bd_PCMH-like_sf"/>
</dbReference>
<keyword evidence="3" id="KW-0274">FAD</keyword>
<dbReference type="GO" id="GO:0071949">
    <property type="term" value="F:FAD binding"/>
    <property type="evidence" value="ECO:0007669"/>
    <property type="project" value="InterPro"/>
</dbReference>
<dbReference type="Pfam" id="PF01565">
    <property type="entry name" value="FAD_binding_4"/>
    <property type="match status" value="1"/>
</dbReference>
<keyword evidence="6" id="KW-0503">Monooxygenase</keyword>
<sequence length="405" mass="43407">MEKTCAALQAALGSDKVLFPGSDAYAAALTSYFSPQVSGLHPQCFVTPRSPRDVSCVIETMRATGGEFAIRGGGHQWFRGATSCSGVTVDMRGLDSVVISGDRSSVTVGAGATWDAVYETLDVLGFSAAGGRVAGVILFEVVLADGSVVEASEQQNSDLWLALRGGCNIFGIITSLDAVDQQARVYAELMDPAKYDENASFLFGWSFNSTHKLSVALNLLIYTKPNGNEVPQVPPFTNRSPTCRQSRTLRPAPPYLSTTVTFAPTEAMIRATFDAYNASLPSVQDIAGISWNINLEALPPQLYALGLADRSGRLAVCLLSPAWSRAGDDDKVYAAARTLMEEINCRARDLGAHDPYIYMNYAAPGQEVIASYGQASVAQLQHVRARVDPHGLFTHQVPGGFKIPQ</sequence>
<dbReference type="KEGG" id="mbrn:26245750"/>
<dbReference type="PANTHER" id="PTHR42973">
    <property type="entry name" value="BINDING OXIDOREDUCTASE, PUTATIVE (AFU_ORTHOLOGUE AFUA_1G17690)-RELATED"/>
    <property type="match status" value="1"/>
</dbReference>
<evidence type="ECO:0000256" key="2">
    <source>
        <dbReference type="ARBA" id="ARBA00022630"/>
    </source>
</evidence>
<dbReference type="SUPFAM" id="SSF56176">
    <property type="entry name" value="FAD-binding/transporter-associated domain-like"/>
    <property type="match status" value="1"/>
</dbReference>
<dbReference type="Proteomes" id="UP000510686">
    <property type="component" value="Chromosome 6"/>
</dbReference>